<proteinExistence type="predicted"/>
<name>A0A0H4PCQ7_9BACT</name>
<feature type="transmembrane region" description="Helical" evidence="1">
    <location>
        <begin position="59"/>
        <end position="78"/>
    </location>
</feature>
<dbReference type="EMBL" id="CP012040">
    <property type="protein sequence ID" value="AKP52014.1"/>
    <property type="molecule type" value="Genomic_DNA"/>
</dbReference>
<feature type="transmembrane region" description="Helical" evidence="1">
    <location>
        <begin position="90"/>
        <end position="107"/>
    </location>
</feature>
<evidence type="ECO:0000313" key="3">
    <source>
        <dbReference type="Proteomes" id="UP000036520"/>
    </source>
</evidence>
<keyword evidence="1" id="KW-0472">Membrane</keyword>
<reference evidence="2 3" key="1">
    <citation type="submission" date="2015-07" db="EMBL/GenBank/DDBJ databases">
        <authorList>
            <person name="Kim K.M."/>
        </authorList>
    </citation>
    <scope>NUCLEOTIDE SEQUENCE [LARGE SCALE GENOMIC DNA]</scope>
    <source>
        <strain evidence="2 3">KCTC 12363</strain>
    </source>
</reference>
<gene>
    <name evidence="2" type="ORF">CA2015_2603</name>
</gene>
<dbReference type="KEGG" id="camu:CA2015_2603"/>
<dbReference type="RefSeq" id="WP_048642293.1">
    <property type="nucleotide sequence ID" value="NZ_CP012040.1"/>
</dbReference>
<keyword evidence="3" id="KW-1185">Reference proteome</keyword>
<dbReference type="OrthoDB" id="838126at2"/>
<protein>
    <submittedName>
        <fullName evidence="2">Uncharacterized protein</fullName>
    </submittedName>
</protein>
<organism evidence="2 3">
    <name type="scientific">Cyclobacterium amurskyense</name>
    <dbReference type="NCBI Taxonomy" id="320787"/>
    <lineage>
        <taxon>Bacteria</taxon>
        <taxon>Pseudomonadati</taxon>
        <taxon>Bacteroidota</taxon>
        <taxon>Cytophagia</taxon>
        <taxon>Cytophagales</taxon>
        <taxon>Cyclobacteriaceae</taxon>
        <taxon>Cyclobacterium</taxon>
    </lineage>
</organism>
<evidence type="ECO:0000256" key="1">
    <source>
        <dbReference type="SAM" id="Phobius"/>
    </source>
</evidence>
<dbReference type="STRING" id="320787.CA2015_2603"/>
<keyword evidence="1" id="KW-0812">Transmembrane</keyword>
<dbReference type="AlphaFoldDB" id="A0A0H4PCQ7"/>
<evidence type="ECO:0000313" key="2">
    <source>
        <dbReference type="EMBL" id="AKP52014.1"/>
    </source>
</evidence>
<sequence length="289" mass="31523">MEEKDSDAPNSAKSHLKDLLPDGEANHLINRFQGYAAIFNGLGIGLFLGLLLGLSVSPVVSGVIGTISSLLAILVGLNEKFLDPIKSLRIGAFGLFSVLGILLGLYIRANDPFSPSLADKVKTFTDIGYTENEARGFVTGFIQSDSTAAIRQANVLYSSALKIQACDFLVYASSETPVPEVFNTFNTAGGIWAQLSSLFKKDLSDKTGAEALLILRDEFCENSTLDGRTIMVEGEITKLNQQSNLEEMTEAFENSNAPWSKIIKKLNTQFNPDERVLVIHSLIKIFNHE</sequence>
<feature type="transmembrane region" description="Helical" evidence="1">
    <location>
        <begin position="34"/>
        <end position="53"/>
    </location>
</feature>
<keyword evidence="1" id="KW-1133">Transmembrane helix</keyword>
<dbReference type="Proteomes" id="UP000036520">
    <property type="component" value="Chromosome"/>
</dbReference>
<accession>A0A0H4PCQ7</accession>